<keyword evidence="3" id="KW-1185">Reference proteome</keyword>
<accession>A0AAV4JLX0</accession>
<feature type="region of interest" description="Disordered" evidence="1">
    <location>
        <begin position="38"/>
        <end position="58"/>
    </location>
</feature>
<gene>
    <name evidence="2" type="ORF">ElyMa_006968200</name>
</gene>
<sequence length="101" mass="12094">MPATSCVIRDFPLMERHAHCQDALHIRREYRLQVPRHYSPSRVTPQQKQARNVHSVHTPQRVWHTYRTKDVWPRPSLSRYQVRLAYSQLKHTCLDSSETYA</sequence>
<evidence type="ECO:0000313" key="3">
    <source>
        <dbReference type="Proteomes" id="UP000762676"/>
    </source>
</evidence>
<proteinExistence type="predicted"/>
<comment type="caution">
    <text evidence="2">The sequence shown here is derived from an EMBL/GenBank/DDBJ whole genome shotgun (WGS) entry which is preliminary data.</text>
</comment>
<dbReference type="AlphaFoldDB" id="A0AAV4JLX0"/>
<organism evidence="2 3">
    <name type="scientific">Elysia marginata</name>
    <dbReference type="NCBI Taxonomy" id="1093978"/>
    <lineage>
        <taxon>Eukaryota</taxon>
        <taxon>Metazoa</taxon>
        <taxon>Spiralia</taxon>
        <taxon>Lophotrochozoa</taxon>
        <taxon>Mollusca</taxon>
        <taxon>Gastropoda</taxon>
        <taxon>Heterobranchia</taxon>
        <taxon>Euthyneura</taxon>
        <taxon>Panpulmonata</taxon>
        <taxon>Sacoglossa</taxon>
        <taxon>Placobranchoidea</taxon>
        <taxon>Plakobranchidae</taxon>
        <taxon>Elysia</taxon>
    </lineage>
</organism>
<name>A0AAV4JLX0_9GAST</name>
<evidence type="ECO:0000256" key="1">
    <source>
        <dbReference type="SAM" id="MobiDB-lite"/>
    </source>
</evidence>
<dbReference type="Proteomes" id="UP000762676">
    <property type="component" value="Unassembled WGS sequence"/>
</dbReference>
<reference evidence="2 3" key="1">
    <citation type="journal article" date="2021" name="Elife">
        <title>Chloroplast acquisition without the gene transfer in kleptoplastic sea slugs, Plakobranchus ocellatus.</title>
        <authorList>
            <person name="Maeda T."/>
            <person name="Takahashi S."/>
            <person name="Yoshida T."/>
            <person name="Shimamura S."/>
            <person name="Takaki Y."/>
            <person name="Nagai Y."/>
            <person name="Toyoda A."/>
            <person name="Suzuki Y."/>
            <person name="Arimoto A."/>
            <person name="Ishii H."/>
            <person name="Satoh N."/>
            <person name="Nishiyama T."/>
            <person name="Hasebe M."/>
            <person name="Maruyama T."/>
            <person name="Minagawa J."/>
            <person name="Obokata J."/>
            <person name="Shigenobu S."/>
        </authorList>
    </citation>
    <scope>NUCLEOTIDE SEQUENCE [LARGE SCALE GENOMIC DNA]</scope>
</reference>
<evidence type="ECO:0000313" key="2">
    <source>
        <dbReference type="EMBL" id="GFS23094.1"/>
    </source>
</evidence>
<protein>
    <submittedName>
        <fullName evidence="2">Uncharacterized protein</fullName>
    </submittedName>
</protein>
<feature type="compositionally biased region" description="Polar residues" evidence="1">
    <location>
        <begin position="41"/>
        <end position="58"/>
    </location>
</feature>
<dbReference type="EMBL" id="BMAT01013924">
    <property type="protein sequence ID" value="GFS23094.1"/>
    <property type="molecule type" value="Genomic_DNA"/>
</dbReference>